<reference evidence="2" key="1">
    <citation type="journal article" date="2019" name="Int. J. Syst. Evol. Microbiol.">
        <title>The Global Catalogue of Microorganisms (GCM) 10K type strain sequencing project: providing services to taxonomists for standard genome sequencing and annotation.</title>
        <authorList>
            <consortium name="The Broad Institute Genomics Platform"/>
            <consortium name="The Broad Institute Genome Sequencing Center for Infectious Disease"/>
            <person name="Wu L."/>
            <person name="Ma J."/>
        </authorList>
    </citation>
    <scope>NUCLEOTIDE SEQUENCE [LARGE SCALE GENOMIC DNA]</scope>
    <source>
        <strain evidence="2">CGMCC 1.12286</strain>
    </source>
</reference>
<gene>
    <name evidence="1" type="ORF">ACFSB2_13175</name>
</gene>
<proteinExistence type="predicted"/>
<dbReference type="Proteomes" id="UP001597079">
    <property type="component" value="Unassembled WGS sequence"/>
</dbReference>
<dbReference type="EMBL" id="JBHUCX010000033">
    <property type="protein sequence ID" value="MFD1675646.1"/>
    <property type="molecule type" value="Genomic_DNA"/>
</dbReference>
<dbReference type="RefSeq" id="WP_377943532.1">
    <property type="nucleotide sequence ID" value="NZ_JBHUCX010000033.1"/>
</dbReference>
<protein>
    <submittedName>
        <fullName evidence="1">Uncharacterized protein</fullName>
    </submittedName>
</protein>
<organism evidence="1 2">
    <name type="scientific">Alicyclobacillus fodiniaquatilis</name>
    <dbReference type="NCBI Taxonomy" id="1661150"/>
    <lineage>
        <taxon>Bacteria</taxon>
        <taxon>Bacillati</taxon>
        <taxon>Bacillota</taxon>
        <taxon>Bacilli</taxon>
        <taxon>Bacillales</taxon>
        <taxon>Alicyclobacillaceae</taxon>
        <taxon>Alicyclobacillus</taxon>
    </lineage>
</organism>
<name>A0ABW4JH43_9BACL</name>
<evidence type="ECO:0000313" key="2">
    <source>
        <dbReference type="Proteomes" id="UP001597079"/>
    </source>
</evidence>
<comment type="caution">
    <text evidence="1">The sequence shown here is derived from an EMBL/GenBank/DDBJ whole genome shotgun (WGS) entry which is preliminary data.</text>
</comment>
<evidence type="ECO:0000313" key="1">
    <source>
        <dbReference type="EMBL" id="MFD1675646.1"/>
    </source>
</evidence>
<sequence>MLITLKGVRHYFCGLGRAGNDDWNLIEENGAKFILLSYWDLRRDKTDSWRQKLIDHGLSVLIDSGEFSRFQAERDGIPYEPLLVEDYAAWLWKHQDLIVGALSLDKIGDAETSERNYRYLVDQGLQPIPVWHCQSSWESLEAMVRQDHPIIAIGGTKFIKRAERHQMFSELFRRYPTQPFHGLGVASPYIAMYDWFSVDSSSWLAGRQFGRLVTPFRQYVSPDDWTSEEALAFNIRQLASMEDNYEGIYQVDLLAQPGTRHKGAGRAKKREKDNQLSLFDLMDLVG</sequence>
<accession>A0ABW4JH43</accession>
<keyword evidence="2" id="KW-1185">Reference proteome</keyword>